<keyword evidence="2" id="KW-1185">Reference proteome</keyword>
<evidence type="ECO:0000313" key="1">
    <source>
        <dbReference type="EMBL" id="KAI6304337.1"/>
    </source>
</evidence>
<protein>
    <submittedName>
        <fullName evidence="1">Uncharacterized protein</fullName>
    </submittedName>
</protein>
<dbReference type="Proteomes" id="UP001059893">
    <property type="component" value="Unassembled WGS sequence"/>
</dbReference>
<gene>
    <name evidence="1" type="ORF">MCOR33_000647</name>
</gene>
<reference evidence="1" key="1">
    <citation type="submission" date="2021-01" db="EMBL/GenBank/DDBJ databases">
        <title>Deciphering the adaptive evolutionary patterns associated with biogeogrpahic diversity in the finger millet blast pathogen Magnaporthe oryzae in Eastern Africa.</title>
        <authorList>
            <person name="Onyema G."/>
            <person name="Shittu T.A."/>
            <person name="Dodsworth S."/>
            <person name="Devilliers S."/>
            <person name="Muthumeenakshi S."/>
            <person name="Sreenivasaprasad S."/>
        </authorList>
    </citation>
    <scope>NUCLEOTIDE SEQUENCE</scope>
    <source>
        <strain evidence="1">D15/s37</strain>
    </source>
</reference>
<sequence length="93" mass="10426">MGVAALFRSCRARTVCQGGPCGKSLISGRPACRLQQPSQEEINLHSARELVSGGRRKRTVWSMWNEQNGVSRFTVEVRCVILYSIMVASRWVD</sequence>
<proteinExistence type="predicted"/>
<accession>A0ABQ8NZJ3</accession>
<evidence type="ECO:0000313" key="2">
    <source>
        <dbReference type="Proteomes" id="UP001059893"/>
    </source>
</evidence>
<organism evidence="1 2">
    <name type="scientific">Pyricularia grisea</name>
    <name type="common">Crabgrass-specific blast fungus</name>
    <name type="synonym">Magnaporthe grisea</name>
    <dbReference type="NCBI Taxonomy" id="148305"/>
    <lineage>
        <taxon>Eukaryota</taxon>
        <taxon>Fungi</taxon>
        <taxon>Dikarya</taxon>
        <taxon>Ascomycota</taxon>
        <taxon>Pezizomycotina</taxon>
        <taxon>Sordariomycetes</taxon>
        <taxon>Sordariomycetidae</taxon>
        <taxon>Magnaporthales</taxon>
        <taxon>Pyriculariaceae</taxon>
        <taxon>Pyricularia</taxon>
    </lineage>
</organism>
<comment type="caution">
    <text evidence="1">The sequence shown here is derived from an EMBL/GenBank/DDBJ whole genome shotgun (WGS) entry which is preliminary data.</text>
</comment>
<dbReference type="EMBL" id="JABSND010000005">
    <property type="protein sequence ID" value="KAI6304337.1"/>
    <property type="molecule type" value="Genomic_DNA"/>
</dbReference>
<name>A0ABQ8NZJ3_PYRGI</name>